<proteinExistence type="predicted"/>
<dbReference type="RefSeq" id="WP_054209227.1">
    <property type="nucleotide sequence ID" value="NZ_LGSZ01000038.1"/>
</dbReference>
<dbReference type="GO" id="GO:0004519">
    <property type="term" value="F:endonuclease activity"/>
    <property type="evidence" value="ECO:0007669"/>
    <property type="project" value="UniProtKB-KW"/>
</dbReference>
<keyword evidence="3" id="KW-0255">Endonuclease</keyword>
<organism evidence="3 4">
    <name type="scientific">Bosea vaviloviae</name>
    <dbReference type="NCBI Taxonomy" id="1526658"/>
    <lineage>
        <taxon>Bacteria</taxon>
        <taxon>Pseudomonadati</taxon>
        <taxon>Pseudomonadota</taxon>
        <taxon>Alphaproteobacteria</taxon>
        <taxon>Hyphomicrobiales</taxon>
        <taxon>Boseaceae</taxon>
        <taxon>Bosea</taxon>
    </lineage>
</organism>
<dbReference type="PANTHER" id="PTHR33627:SF1">
    <property type="entry name" value="TRANSPOSASE"/>
    <property type="match status" value="1"/>
</dbReference>
<keyword evidence="3" id="KW-0378">Hydrolase</keyword>
<sequence>MDLGSDVAGSESRFAAFVERLAGTLGHADRVAPMKAYCTGLMLPGDRKSVEPMAARVDPGRVRAAHQSLHHFVAKADWADASVMETMRDLVLPVLTKREPIRAWIVDDTGFPKKGNHSVGVARQYCGQLGKQDNCQVAVSLSVANEQASLPVAWRLYLPEAWAEDPLRRAKAGVPDDITFETKPQIALDQIRQAKQAGIPTGVVLADAGYGVDTTFRIGLRAMNLDYVVGVQSSATLWPPGQGPLPPKPWSGKGRPPSLYRRDREHKPTSAKALAASLSDEAWQMVSWREGTNTTLTSRFAAVRVRPAHRDYWLSEPHPEEWLLIEQPDGEAEPTKYWLSSLPGTTPVPNLVANAKLRWRIERDYQDLKQELGLGHYEGRGWRGFHHHATLCIAAYAFLVSERSLIPPSGPRISAILPAPAVPDDYRPRGTPHADRAARG</sequence>
<dbReference type="EMBL" id="LGSZ01000038">
    <property type="protein sequence ID" value="KPH80783.1"/>
    <property type="molecule type" value="Genomic_DNA"/>
</dbReference>
<name>A0A0N1F6B2_9HYPH</name>
<reference evidence="3 4" key="1">
    <citation type="submission" date="2015-07" db="EMBL/GenBank/DDBJ databases">
        <title>Whole genome sequencing of Bosea vaviloviae isolated from cave pool.</title>
        <authorList>
            <person name="Tan N.E.H."/>
            <person name="Lee Y.P."/>
            <person name="Gan H.M."/>
            <person name="Barton H."/>
            <person name="Savka M.A."/>
        </authorList>
    </citation>
    <scope>NUCLEOTIDE SEQUENCE [LARGE SCALE GENOMIC DNA]</scope>
    <source>
        <strain evidence="3 4">SD260</strain>
    </source>
</reference>
<evidence type="ECO:0000259" key="2">
    <source>
        <dbReference type="Pfam" id="PF13546"/>
    </source>
</evidence>
<feature type="region of interest" description="Disordered" evidence="1">
    <location>
        <begin position="420"/>
        <end position="440"/>
    </location>
</feature>
<gene>
    <name evidence="3" type="ORF">AE618_11615</name>
</gene>
<keyword evidence="4" id="KW-1185">Reference proteome</keyword>
<evidence type="ECO:0000313" key="4">
    <source>
        <dbReference type="Proteomes" id="UP000037822"/>
    </source>
</evidence>
<dbReference type="NCBIfam" id="NF033540">
    <property type="entry name" value="transpos_IS701"/>
    <property type="match status" value="1"/>
</dbReference>
<dbReference type="InterPro" id="IPR039365">
    <property type="entry name" value="IS701-like"/>
</dbReference>
<dbReference type="PATRIC" id="fig|1526658.3.peg.5255"/>
<dbReference type="Pfam" id="PF13546">
    <property type="entry name" value="DDE_5"/>
    <property type="match status" value="1"/>
</dbReference>
<keyword evidence="3" id="KW-0540">Nuclease</keyword>
<dbReference type="AlphaFoldDB" id="A0A0N1F6B2"/>
<dbReference type="Proteomes" id="UP000037822">
    <property type="component" value="Unassembled WGS sequence"/>
</dbReference>
<evidence type="ECO:0000313" key="3">
    <source>
        <dbReference type="EMBL" id="KPH80783.1"/>
    </source>
</evidence>
<feature type="domain" description="Transposase IS701-like DDE" evidence="2">
    <location>
        <begin position="21"/>
        <end position="294"/>
    </location>
</feature>
<evidence type="ECO:0000256" key="1">
    <source>
        <dbReference type="SAM" id="MobiDB-lite"/>
    </source>
</evidence>
<feature type="region of interest" description="Disordered" evidence="1">
    <location>
        <begin position="239"/>
        <end position="268"/>
    </location>
</feature>
<dbReference type="InterPro" id="IPR012337">
    <property type="entry name" value="RNaseH-like_sf"/>
</dbReference>
<dbReference type="InterPro" id="IPR038721">
    <property type="entry name" value="IS701-like_DDE_dom"/>
</dbReference>
<dbReference type="PANTHER" id="PTHR33627">
    <property type="entry name" value="TRANSPOSASE"/>
    <property type="match status" value="1"/>
</dbReference>
<dbReference type="OrthoDB" id="583339at2"/>
<protein>
    <submittedName>
        <fullName evidence="3">DDE endonuclease</fullName>
    </submittedName>
</protein>
<comment type="caution">
    <text evidence="3">The sequence shown here is derived from an EMBL/GenBank/DDBJ whole genome shotgun (WGS) entry which is preliminary data.</text>
</comment>
<feature type="compositionally biased region" description="Basic and acidic residues" evidence="1">
    <location>
        <begin position="424"/>
        <end position="440"/>
    </location>
</feature>
<accession>A0A0N1F6B2</accession>
<dbReference type="SUPFAM" id="SSF53098">
    <property type="entry name" value="Ribonuclease H-like"/>
    <property type="match status" value="1"/>
</dbReference>